<reference evidence="2 3" key="1">
    <citation type="submission" date="2021-01" db="EMBL/GenBank/DDBJ databases">
        <title>Belnapia mucosa sp. nov. and Belnapia arida sp. nov., isolated from the Tabernas Desert (Almeria, Spain).</title>
        <authorList>
            <person name="Molina-Menor E."/>
            <person name="Vidal-Verdu A."/>
            <person name="Calonge A."/>
            <person name="Satari L."/>
            <person name="Pereto J."/>
            <person name="Porcar M."/>
        </authorList>
    </citation>
    <scope>NUCLEOTIDE SEQUENCE [LARGE SCALE GENOMIC DNA]</scope>
    <source>
        <strain evidence="2 3">T18</strain>
    </source>
</reference>
<evidence type="ECO:0000256" key="1">
    <source>
        <dbReference type="SAM" id="MobiDB-lite"/>
    </source>
</evidence>
<sequence length="197" mass="21290">MPRDMVASLNRIPFWFLRHGETDWNAEGRSQGRTDIPLNGVGLAQARRAAKTLAAIGGIATVVASPLVRAKVTAEIAAEALGLPVEFDERLQEVNFGEQEGQPMGDWYDDWIAGHYTPARAEPFDALLARAVDAINRATARPSPVLVVAHGALFRALRLAFGHEPNVRTPNALPIRCEPPTDGGSKWAVTPAELAPE</sequence>
<keyword evidence="3" id="KW-1185">Reference proteome</keyword>
<dbReference type="SMART" id="SM00855">
    <property type="entry name" value="PGAM"/>
    <property type="match status" value="1"/>
</dbReference>
<dbReference type="SUPFAM" id="SSF53254">
    <property type="entry name" value="Phosphoglycerate mutase-like"/>
    <property type="match status" value="1"/>
</dbReference>
<gene>
    <name evidence="2" type="ORF">JMJ56_23865</name>
</gene>
<dbReference type="PANTHER" id="PTHR48100:SF1">
    <property type="entry name" value="HISTIDINE PHOSPHATASE FAMILY PROTEIN-RELATED"/>
    <property type="match status" value="1"/>
</dbReference>
<dbReference type="Gene3D" id="3.40.50.1240">
    <property type="entry name" value="Phosphoglycerate mutase-like"/>
    <property type="match status" value="1"/>
</dbReference>
<dbReference type="PANTHER" id="PTHR48100">
    <property type="entry name" value="BROAD-SPECIFICITY PHOSPHATASE YOR283W-RELATED"/>
    <property type="match status" value="1"/>
</dbReference>
<dbReference type="InterPro" id="IPR050275">
    <property type="entry name" value="PGM_Phosphatase"/>
</dbReference>
<dbReference type="EMBL" id="JAETWB010000020">
    <property type="protein sequence ID" value="MBL6081055.1"/>
    <property type="molecule type" value="Genomic_DNA"/>
</dbReference>
<dbReference type="CDD" id="cd07067">
    <property type="entry name" value="HP_PGM_like"/>
    <property type="match status" value="1"/>
</dbReference>
<dbReference type="Pfam" id="PF00300">
    <property type="entry name" value="His_Phos_1"/>
    <property type="match status" value="1"/>
</dbReference>
<organism evidence="2 3">
    <name type="scientific">Belnapia arida</name>
    <dbReference type="NCBI Taxonomy" id="2804533"/>
    <lineage>
        <taxon>Bacteria</taxon>
        <taxon>Pseudomonadati</taxon>
        <taxon>Pseudomonadota</taxon>
        <taxon>Alphaproteobacteria</taxon>
        <taxon>Acetobacterales</taxon>
        <taxon>Roseomonadaceae</taxon>
        <taxon>Belnapia</taxon>
    </lineage>
</organism>
<feature type="region of interest" description="Disordered" evidence="1">
    <location>
        <begin position="178"/>
        <end position="197"/>
    </location>
</feature>
<name>A0ABS1UAA7_9PROT</name>
<dbReference type="InterPro" id="IPR029033">
    <property type="entry name" value="His_PPase_superfam"/>
</dbReference>
<dbReference type="RefSeq" id="WP_202834275.1">
    <property type="nucleotide sequence ID" value="NZ_JAETWB010000020.1"/>
</dbReference>
<dbReference type="Proteomes" id="UP000660885">
    <property type="component" value="Unassembled WGS sequence"/>
</dbReference>
<comment type="caution">
    <text evidence="2">The sequence shown here is derived from an EMBL/GenBank/DDBJ whole genome shotgun (WGS) entry which is preliminary data.</text>
</comment>
<evidence type="ECO:0000313" key="2">
    <source>
        <dbReference type="EMBL" id="MBL6081055.1"/>
    </source>
</evidence>
<proteinExistence type="predicted"/>
<accession>A0ABS1UAA7</accession>
<evidence type="ECO:0000313" key="3">
    <source>
        <dbReference type="Proteomes" id="UP000660885"/>
    </source>
</evidence>
<protein>
    <submittedName>
        <fullName evidence="2">Histidine phosphatase family protein</fullName>
    </submittedName>
</protein>
<dbReference type="InterPro" id="IPR013078">
    <property type="entry name" value="His_Pase_superF_clade-1"/>
</dbReference>